<keyword evidence="2" id="KW-1185">Reference proteome</keyword>
<dbReference type="RefSeq" id="WP_008272718.1">
    <property type="nucleotide sequence ID" value="NZ_AAXW01000002.1"/>
</dbReference>
<dbReference type="OrthoDB" id="428427at2"/>
<protein>
    <submittedName>
        <fullName evidence="1">Uncharacterized protein</fullName>
    </submittedName>
</protein>
<name>A3IHD4_9CHRO</name>
<organism evidence="1 2">
    <name type="scientific">Crocosphaera chwakensis CCY0110</name>
    <dbReference type="NCBI Taxonomy" id="391612"/>
    <lineage>
        <taxon>Bacteria</taxon>
        <taxon>Bacillati</taxon>
        <taxon>Cyanobacteriota</taxon>
        <taxon>Cyanophyceae</taxon>
        <taxon>Oscillatoriophycideae</taxon>
        <taxon>Chroococcales</taxon>
        <taxon>Aphanothecaceae</taxon>
        <taxon>Crocosphaera</taxon>
        <taxon>Crocosphaera chwakensis</taxon>
    </lineage>
</organism>
<dbReference type="EMBL" id="AAXW01000002">
    <property type="protein sequence ID" value="EAZ93216.1"/>
    <property type="molecule type" value="Genomic_DNA"/>
</dbReference>
<gene>
    <name evidence="1" type="ORF">CY0110_15512</name>
</gene>
<evidence type="ECO:0000313" key="2">
    <source>
        <dbReference type="Proteomes" id="UP000003781"/>
    </source>
</evidence>
<reference evidence="1 2" key="1">
    <citation type="submission" date="2007-03" db="EMBL/GenBank/DDBJ databases">
        <authorList>
            <person name="Stal L."/>
            <person name="Ferriera S."/>
            <person name="Johnson J."/>
            <person name="Kravitz S."/>
            <person name="Beeson K."/>
            <person name="Sutton G."/>
            <person name="Rogers Y.-H."/>
            <person name="Friedman R."/>
            <person name="Frazier M."/>
            <person name="Venter J.C."/>
        </authorList>
    </citation>
    <scope>NUCLEOTIDE SEQUENCE [LARGE SCALE GENOMIC DNA]</scope>
    <source>
        <strain evidence="1 2">CCY0110</strain>
    </source>
</reference>
<proteinExistence type="predicted"/>
<comment type="caution">
    <text evidence="1">The sequence shown here is derived from an EMBL/GenBank/DDBJ whole genome shotgun (WGS) entry which is preliminary data.</text>
</comment>
<dbReference type="Proteomes" id="UP000003781">
    <property type="component" value="Unassembled WGS sequence"/>
</dbReference>
<accession>A3IHD4</accession>
<dbReference type="eggNOG" id="COG4636">
    <property type="taxonomic scope" value="Bacteria"/>
</dbReference>
<dbReference type="AlphaFoldDB" id="A3IHD4"/>
<evidence type="ECO:0000313" key="1">
    <source>
        <dbReference type="EMBL" id="EAZ93216.1"/>
    </source>
</evidence>
<sequence>MHFIGQPKQLTISIYQLIDGEYQVKQFRGEDTIHQSIVFPELSLTAKQIF</sequence>